<dbReference type="EMBL" id="UINC01140385">
    <property type="protein sequence ID" value="SVD27505.1"/>
    <property type="molecule type" value="Genomic_DNA"/>
</dbReference>
<accession>A0A382U0R3</accession>
<protein>
    <submittedName>
        <fullName evidence="1">Uncharacterized protein</fullName>
    </submittedName>
</protein>
<name>A0A382U0R3_9ZZZZ</name>
<feature type="non-terminal residue" evidence="1">
    <location>
        <position position="1"/>
    </location>
</feature>
<reference evidence="1" key="1">
    <citation type="submission" date="2018-05" db="EMBL/GenBank/DDBJ databases">
        <authorList>
            <person name="Lanie J.A."/>
            <person name="Ng W.-L."/>
            <person name="Kazmierczak K.M."/>
            <person name="Andrzejewski T.M."/>
            <person name="Davidsen T.M."/>
            <person name="Wayne K.J."/>
            <person name="Tettelin H."/>
            <person name="Glass J.I."/>
            <person name="Rusch D."/>
            <person name="Podicherti R."/>
            <person name="Tsui H.-C.T."/>
            <person name="Winkler M.E."/>
        </authorList>
    </citation>
    <scope>NUCLEOTIDE SEQUENCE</scope>
</reference>
<evidence type="ECO:0000313" key="1">
    <source>
        <dbReference type="EMBL" id="SVD27505.1"/>
    </source>
</evidence>
<proteinExistence type="predicted"/>
<sequence length="39" mass="4261">VGAVSARISRAEGMEGHALLDDDRLHKYFPTEKFDLSAG</sequence>
<organism evidence="1">
    <name type="scientific">marine metagenome</name>
    <dbReference type="NCBI Taxonomy" id="408172"/>
    <lineage>
        <taxon>unclassified sequences</taxon>
        <taxon>metagenomes</taxon>
        <taxon>ecological metagenomes</taxon>
    </lineage>
</organism>
<dbReference type="AlphaFoldDB" id="A0A382U0R3"/>
<gene>
    <name evidence="1" type="ORF">METZ01_LOCUS380359</name>
</gene>